<reference evidence="2" key="1">
    <citation type="submission" date="2014-03" db="EMBL/GenBank/DDBJ databases">
        <authorList>
            <person name="Aksoy S."/>
            <person name="Warren W."/>
            <person name="Wilson R.K."/>
        </authorList>
    </citation>
    <scope>NUCLEOTIDE SEQUENCE [LARGE SCALE GENOMIC DNA]</scope>
    <source>
        <strain evidence="2">IAEA</strain>
    </source>
</reference>
<name>A0A1A9ZBI6_GLOPL</name>
<sequence length="119" mass="13851">IISYVILRLEATTCHKVLCEVRELLNLEASKIKTGQYERQYLRVLKNTSNNHYKHWCTIKTLKLLSDKTNNRQPSKDNCKDFTKLLRSTEPAVGNRKPDSFKVMRLKDSGFSDLGQHKI</sequence>
<reference evidence="1" key="2">
    <citation type="submission" date="2020-05" db="UniProtKB">
        <authorList>
            <consortium name="EnsemblMetazoa"/>
        </authorList>
    </citation>
    <scope>IDENTIFICATION</scope>
    <source>
        <strain evidence="1">IAEA</strain>
    </source>
</reference>
<accession>A0A1A9ZBI6</accession>
<organism evidence="1 2">
    <name type="scientific">Glossina pallidipes</name>
    <name type="common">Tsetse fly</name>
    <dbReference type="NCBI Taxonomy" id="7398"/>
    <lineage>
        <taxon>Eukaryota</taxon>
        <taxon>Metazoa</taxon>
        <taxon>Ecdysozoa</taxon>
        <taxon>Arthropoda</taxon>
        <taxon>Hexapoda</taxon>
        <taxon>Insecta</taxon>
        <taxon>Pterygota</taxon>
        <taxon>Neoptera</taxon>
        <taxon>Endopterygota</taxon>
        <taxon>Diptera</taxon>
        <taxon>Brachycera</taxon>
        <taxon>Muscomorpha</taxon>
        <taxon>Hippoboscoidea</taxon>
        <taxon>Glossinidae</taxon>
        <taxon>Glossina</taxon>
    </lineage>
</organism>
<evidence type="ECO:0000313" key="1">
    <source>
        <dbReference type="EnsemblMetazoa" id="GPAI009613-PA"/>
    </source>
</evidence>
<keyword evidence="2" id="KW-1185">Reference proteome</keyword>
<dbReference type="Proteomes" id="UP000092445">
    <property type="component" value="Unassembled WGS sequence"/>
</dbReference>
<protein>
    <submittedName>
        <fullName evidence="1">Uncharacterized protein</fullName>
    </submittedName>
</protein>
<proteinExistence type="predicted"/>
<dbReference type="AlphaFoldDB" id="A0A1A9ZBI6"/>
<dbReference type="EnsemblMetazoa" id="GPAI009613-RA">
    <property type="protein sequence ID" value="GPAI009613-PA"/>
    <property type="gene ID" value="GPAI009613"/>
</dbReference>
<evidence type="ECO:0000313" key="2">
    <source>
        <dbReference type="Proteomes" id="UP000092445"/>
    </source>
</evidence>
<dbReference type="VEuPathDB" id="VectorBase:GPAI009613"/>